<evidence type="ECO:0000313" key="2">
    <source>
        <dbReference type="EMBL" id="KAG2214186.1"/>
    </source>
</evidence>
<reference evidence="2 3" key="1">
    <citation type="submission" date="2020-12" db="EMBL/GenBank/DDBJ databases">
        <title>Metabolic potential, ecology and presence of endohyphal bacteria is reflected in genomic diversity of Mucoromycotina.</title>
        <authorList>
            <person name="Muszewska A."/>
            <person name="Okrasinska A."/>
            <person name="Steczkiewicz K."/>
            <person name="Drgas O."/>
            <person name="Orlowska M."/>
            <person name="Perlinska-Lenart U."/>
            <person name="Aleksandrzak-Piekarczyk T."/>
            <person name="Szatraj K."/>
            <person name="Zielenkiewicz U."/>
            <person name="Pilsyk S."/>
            <person name="Malc E."/>
            <person name="Mieczkowski P."/>
            <person name="Kruszewska J.S."/>
            <person name="Biernat P."/>
            <person name="Pawlowska J."/>
        </authorList>
    </citation>
    <scope>NUCLEOTIDE SEQUENCE [LARGE SCALE GENOMIC DNA]</scope>
    <source>
        <strain evidence="2 3">CBS 142.35</strain>
    </source>
</reference>
<dbReference type="PANTHER" id="PTHR31569">
    <property type="entry name" value="SWIM-TYPE DOMAIN-CONTAINING PROTEIN"/>
    <property type="match status" value="1"/>
</dbReference>
<dbReference type="InterPro" id="IPR052579">
    <property type="entry name" value="Zinc_finger_SWIM"/>
</dbReference>
<dbReference type="EMBL" id="JAEPRB010000623">
    <property type="protein sequence ID" value="KAG2214186.1"/>
    <property type="molecule type" value="Genomic_DNA"/>
</dbReference>
<name>A0A8H7RQU7_9FUNG</name>
<feature type="region of interest" description="Disordered" evidence="1">
    <location>
        <begin position="47"/>
        <end position="67"/>
    </location>
</feature>
<evidence type="ECO:0000256" key="1">
    <source>
        <dbReference type="SAM" id="MobiDB-lite"/>
    </source>
</evidence>
<dbReference type="GO" id="GO:0010106">
    <property type="term" value="P:cellular response to iron ion starvation"/>
    <property type="evidence" value="ECO:0007669"/>
    <property type="project" value="InterPro"/>
</dbReference>
<evidence type="ECO:0008006" key="4">
    <source>
        <dbReference type="Google" id="ProtNLM"/>
    </source>
</evidence>
<dbReference type="Proteomes" id="UP000646827">
    <property type="component" value="Unassembled WGS sequence"/>
</dbReference>
<feature type="compositionally biased region" description="Basic and acidic residues" evidence="1">
    <location>
        <begin position="653"/>
        <end position="662"/>
    </location>
</feature>
<sequence length="698" mass="81121">MKELIGQGFTGEKKEVVAEINKVAKNYKFAVSVQNSDARKINIKCVHGQRNRNNHNGSKETRQRNRTTKQIGCNWRMYVKWNRDKQHWEVKTVSNEHEHNHPLDKAPIFYHQHRKITTPVKQQITSMSSNAIKPQKIFQELMNHDDEPIMKKKDLYNFRAMIYEEDKHGRFSQIFEYLIDNNYVTRYKPNATKTKLDALFMTHGASIPKARRFNEIIVLDATYKTNKNDMPLLNVVGISHLGSSKLQNPDGDVGIFITDNDLAVINAIKSHFSNSKHILCGWHMEQHLRTNIGGCFPPKSEEIQEVKKAIKDMIYVNKKDEDAFSNAVDDYKRLIRKEDEAEENNTAEADKKLEESELCDGNFDNSPSTRSQERNPMMELAEKKECKMMDYFNGCLKYKDKWGAYFAGNLLNMGVRTTSRVEGTHWGIKDTMQTTGSLLKTVKAINTVIQKTIADDEVQFLEEKHNMPLYEEKEMVAMQDILGRVSFFALNRILQELNRGWDNSDKYDNNSDNCWCSTTRNYGLPCQHYLAKNGFTVKLSDVPSRWHLDYDIDTFKKTYSSKAVLMEQERVVLQKLHNTIFEMESDQQKYDLLLSISDLIDETLLDPTSTSDIELPSDVITKGRPKNTKNARIPSKFETEEIKNRKKIKNKKAICESDRENSSDDNDEIFIFPQSGKRKDREMEFLENLNNKKKYESL</sequence>
<organism evidence="2 3">
    <name type="scientific">Circinella minor</name>
    <dbReference type="NCBI Taxonomy" id="1195481"/>
    <lineage>
        <taxon>Eukaryota</taxon>
        <taxon>Fungi</taxon>
        <taxon>Fungi incertae sedis</taxon>
        <taxon>Mucoromycota</taxon>
        <taxon>Mucoromycotina</taxon>
        <taxon>Mucoromycetes</taxon>
        <taxon>Mucorales</taxon>
        <taxon>Lichtheimiaceae</taxon>
        <taxon>Circinella</taxon>
    </lineage>
</organism>
<proteinExistence type="predicted"/>
<feature type="region of interest" description="Disordered" evidence="1">
    <location>
        <begin position="340"/>
        <end position="376"/>
    </location>
</feature>
<evidence type="ECO:0000313" key="3">
    <source>
        <dbReference type="Proteomes" id="UP000646827"/>
    </source>
</evidence>
<gene>
    <name evidence="2" type="ORF">INT45_000882</name>
</gene>
<dbReference type="PANTHER" id="PTHR31569:SF4">
    <property type="entry name" value="SWIM-TYPE DOMAIN-CONTAINING PROTEIN"/>
    <property type="match status" value="1"/>
</dbReference>
<dbReference type="Pfam" id="PF08731">
    <property type="entry name" value="AFT"/>
    <property type="match status" value="1"/>
</dbReference>
<keyword evidence="3" id="KW-1185">Reference proteome</keyword>
<dbReference type="AlphaFoldDB" id="A0A8H7RQU7"/>
<feature type="region of interest" description="Disordered" evidence="1">
    <location>
        <begin position="651"/>
        <end position="673"/>
    </location>
</feature>
<dbReference type="InterPro" id="IPR014842">
    <property type="entry name" value="AFT"/>
</dbReference>
<dbReference type="GO" id="GO:0045944">
    <property type="term" value="P:positive regulation of transcription by RNA polymerase II"/>
    <property type="evidence" value="ECO:0007669"/>
    <property type="project" value="InterPro"/>
</dbReference>
<dbReference type="GO" id="GO:0000981">
    <property type="term" value="F:DNA-binding transcription factor activity, RNA polymerase II-specific"/>
    <property type="evidence" value="ECO:0007669"/>
    <property type="project" value="InterPro"/>
</dbReference>
<accession>A0A8H7RQU7</accession>
<comment type="caution">
    <text evidence="2">The sequence shown here is derived from an EMBL/GenBank/DDBJ whole genome shotgun (WGS) entry which is preliminary data.</text>
</comment>
<dbReference type="OrthoDB" id="2379842at2759"/>
<protein>
    <recommendedName>
        <fullName evidence="4">SWIM-type domain-containing protein</fullName>
    </recommendedName>
</protein>